<gene>
    <name evidence="2" type="ORF">HUJ06_002978</name>
</gene>
<dbReference type="EMBL" id="DUZY01000007">
    <property type="protein sequence ID" value="DAD44748.1"/>
    <property type="molecule type" value="Genomic_DNA"/>
</dbReference>
<dbReference type="AlphaFoldDB" id="A0A822ZSC2"/>
<keyword evidence="1" id="KW-0812">Transmembrane</keyword>
<evidence type="ECO:0000256" key="1">
    <source>
        <dbReference type="SAM" id="Phobius"/>
    </source>
</evidence>
<keyword evidence="3" id="KW-1185">Reference proteome</keyword>
<protein>
    <submittedName>
        <fullName evidence="2">Uncharacterized protein</fullName>
    </submittedName>
</protein>
<proteinExistence type="predicted"/>
<keyword evidence="1" id="KW-1133">Transmembrane helix</keyword>
<sequence length="97" mass="11507">MVVVTVHALLLLFQFINEHLLRLWLICEEHCSLTGGISFFNFVVFLWLITFLRSLAGGLLRWELVTWKRCPLVVVAEQSYRLLIPHEEKIHFDRSHF</sequence>
<name>A0A822ZSC2_NELNU</name>
<accession>A0A822ZSC2</accession>
<organism evidence="2 3">
    <name type="scientific">Nelumbo nucifera</name>
    <name type="common">Sacred lotus</name>
    <dbReference type="NCBI Taxonomy" id="4432"/>
    <lineage>
        <taxon>Eukaryota</taxon>
        <taxon>Viridiplantae</taxon>
        <taxon>Streptophyta</taxon>
        <taxon>Embryophyta</taxon>
        <taxon>Tracheophyta</taxon>
        <taxon>Spermatophyta</taxon>
        <taxon>Magnoliopsida</taxon>
        <taxon>Proteales</taxon>
        <taxon>Nelumbonaceae</taxon>
        <taxon>Nelumbo</taxon>
    </lineage>
</organism>
<feature type="transmembrane region" description="Helical" evidence="1">
    <location>
        <begin position="33"/>
        <end position="52"/>
    </location>
</feature>
<keyword evidence="1" id="KW-0472">Membrane</keyword>
<comment type="caution">
    <text evidence="2">The sequence shown here is derived from an EMBL/GenBank/DDBJ whole genome shotgun (WGS) entry which is preliminary data.</text>
</comment>
<dbReference type="Proteomes" id="UP000607653">
    <property type="component" value="Unassembled WGS sequence"/>
</dbReference>
<evidence type="ECO:0000313" key="2">
    <source>
        <dbReference type="EMBL" id="DAD44748.1"/>
    </source>
</evidence>
<reference evidence="2 3" key="1">
    <citation type="journal article" date="2020" name="Mol. Biol. Evol.">
        <title>Distinct Expression and Methylation Patterns for Genes with Different Fates following a Single Whole-Genome Duplication in Flowering Plants.</title>
        <authorList>
            <person name="Shi T."/>
            <person name="Rahmani R.S."/>
            <person name="Gugger P.F."/>
            <person name="Wang M."/>
            <person name="Li H."/>
            <person name="Zhang Y."/>
            <person name="Li Z."/>
            <person name="Wang Q."/>
            <person name="Van de Peer Y."/>
            <person name="Marchal K."/>
            <person name="Chen J."/>
        </authorList>
    </citation>
    <scope>NUCLEOTIDE SEQUENCE [LARGE SCALE GENOMIC DNA]</scope>
    <source>
        <tissue evidence="2">Leaf</tissue>
    </source>
</reference>
<evidence type="ECO:0000313" key="3">
    <source>
        <dbReference type="Proteomes" id="UP000607653"/>
    </source>
</evidence>